<evidence type="ECO:0000313" key="1">
    <source>
        <dbReference type="EMBL" id="WAH35983.1"/>
    </source>
</evidence>
<evidence type="ECO:0000313" key="2">
    <source>
        <dbReference type="Proteomes" id="UP001164803"/>
    </source>
</evidence>
<dbReference type="PANTHER" id="PTHR47197">
    <property type="entry name" value="PROTEIN NIRF"/>
    <property type="match status" value="1"/>
</dbReference>
<dbReference type="EMBL" id="CP104064">
    <property type="protein sequence ID" value="WAH35983.1"/>
    <property type="molecule type" value="Genomic_DNA"/>
</dbReference>
<keyword evidence="2" id="KW-1185">Reference proteome</keyword>
<dbReference type="Gene3D" id="2.130.10.10">
    <property type="entry name" value="YVTN repeat-like/Quinoprotein amine dehydrogenase"/>
    <property type="match status" value="1"/>
</dbReference>
<proteinExistence type="predicted"/>
<reference evidence="1" key="1">
    <citation type="submission" date="2022-08" db="EMBL/GenBank/DDBJ databases">
        <title>Alicyclobacillus dauci DSM2870, complete genome.</title>
        <authorList>
            <person name="Wang Q."/>
            <person name="Cai R."/>
            <person name="Wang Z."/>
        </authorList>
    </citation>
    <scope>NUCLEOTIDE SEQUENCE</scope>
    <source>
        <strain evidence="1">DSM 28700</strain>
    </source>
</reference>
<dbReference type="NCBIfam" id="TIGR02276">
    <property type="entry name" value="beta_rpt_yvtn"/>
    <property type="match status" value="1"/>
</dbReference>
<dbReference type="InterPro" id="IPR011964">
    <property type="entry name" value="YVTN_b-propeller_repeat"/>
</dbReference>
<accession>A0ABY6Z084</accession>
<dbReference type="InterPro" id="IPR011048">
    <property type="entry name" value="Haem_d1_sf"/>
</dbReference>
<dbReference type="InterPro" id="IPR015943">
    <property type="entry name" value="WD40/YVTN_repeat-like_dom_sf"/>
</dbReference>
<name>A0ABY6Z084_9BACL</name>
<dbReference type="PANTHER" id="PTHR47197:SF3">
    <property type="entry name" value="DIHYDRO-HEME D1 DEHYDROGENASE"/>
    <property type="match status" value="1"/>
</dbReference>
<gene>
    <name evidence="1" type="ORF">NZD86_17210</name>
</gene>
<organism evidence="1 2">
    <name type="scientific">Alicyclobacillus dauci</name>
    <dbReference type="NCBI Taxonomy" id="1475485"/>
    <lineage>
        <taxon>Bacteria</taxon>
        <taxon>Bacillati</taxon>
        <taxon>Bacillota</taxon>
        <taxon>Bacilli</taxon>
        <taxon>Bacillales</taxon>
        <taxon>Alicyclobacillaceae</taxon>
        <taxon>Alicyclobacillus</taxon>
    </lineage>
</organism>
<sequence>MKVQVQTYENESSIDPRPLFSYIHPFVTSGLLRYEYFRIPVGIAPHGLAIDTQRNRLYVNNTGSNSVSIIDTVDNNLIQTVPVGKQPQGLSVDPKTGKVYVANQADETLSVIEAVHSSLSQYKAYET</sequence>
<dbReference type="RefSeq" id="WP_268043277.1">
    <property type="nucleotide sequence ID" value="NZ_CP104064.1"/>
</dbReference>
<dbReference type="InterPro" id="IPR051200">
    <property type="entry name" value="Host-pathogen_enzymatic-act"/>
</dbReference>
<dbReference type="Proteomes" id="UP001164803">
    <property type="component" value="Chromosome"/>
</dbReference>
<protein>
    <submittedName>
        <fullName evidence="1">YncE family protein</fullName>
    </submittedName>
</protein>
<dbReference type="SUPFAM" id="SSF51004">
    <property type="entry name" value="C-terminal (heme d1) domain of cytochrome cd1-nitrite reductase"/>
    <property type="match status" value="1"/>
</dbReference>